<dbReference type="Proteomes" id="UP001054945">
    <property type="component" value="Unassembled WGS sequence"/>
</dbReference>
<gene>
    <name evidence="2" type="primary">poe</name>
    <name evidence="2" type="ORF">CEXT_700091</name>
</gene>
<evidence type="ECO:0000259" key="1">
    <source>
        <dbReference type="Pfam" id="PF19423"/>
    </source>
</evidence>
<evidence type="ECO:0000313" key="3">
    <source>
        <dbReference type="Proteomes" id="UP001054945"/>
    </source>
</evidence>
<organism evidence="2 3">
    <name type="scientific">Caerostris extrusa</name>
    <name type="common">Bark spider</name>
    <name type="synonym">Caerostris bankana</name>
    <dbReference type="NCBI Taxonomy" id="172846"/>
    <lineage>
        <taxon>Eukaryota</taxon>
        <taxon>Metazoa</taxon>
        <taxon>Ecdysozoa</taxon>
        <taxon>Arthropoda</taxon>
        <taxon>Chelicerata</taxon>
        <taxon>Arachnida</taxon>
        <taxon>Araneae</taxon>
        <taxon>Araneomorphae</taxon>
        <taxon>Entelegynae</taxon>
        <taxon>Araneoidea</taxon>
        <taxon>Araneidae</taxon>
        <taxon>Caerostris</taxon>
    </lineage>
</organism>
<keyword evidence="3" id="KW-1185">Reference proteome</keyword>
<dbReference type="EMBL" id="BPLR01002441">
    <property type="protein sequence ID" value="GIX73754.1"/>
    <property type="molecule type" value="Genomic_DNA"/>
</dbReference>
<reference evidence="2 3" key="1">
    <citation type="submission" date="2021-06" db="EMBL/GenBank/DDBJ databases">
        <title>Caerostris extrusa draft genome.</title>
        <authorList>
            <person name="Kono N."/>
            <person name="Arakawa K."/>
        </authorList>
    </citation>
    <scope>NUCLEOTIDE SEQUENCE [LARGE SCALE GENOMIC DNA]</scope>
</reference>
<sequence length="157" mass="17881">MEYNLGESQMIVLAGIIKDLDRETSRTDSASICVYFGPILGQLYEEFSQSLAKFIHNILATNMLSDNLQNVLLAQLGVSPKNEETWPLQVYSRTLSVLAQTLLLRQQREKDELRSDSETSCVMIWLRLLNTLKRAILTPSAFSLLLMKEKVLKFVNI</sequence>
<dbReference type="InterPro" id="IPR045841">
    <property type="entry name" value="E3_UBR4_N"/>
</dbReference>
<dbReference type="AlphaFoldDB" id="A0AAV4MSD2"/>
<name>A0AAV4MSD2_CAEEX</name>
<accession>A0AAV4MSD2</accession>
<dbReference type="Pfam" id="PF19423">
    <property type="entry name" value="E3_UBR4_N"/>
    <property type="match status" value="1"/>
</dbReference>
<proteinExistence type="predicted"/>
<feature type="domain" description="E3 ubiquitin-protein ligase UBR4 N-terminal" evidence="1">
    <location>
        <begin position="4"/>
        <end position="141"/>
    </location>
</feature>
<comment type="caution">
    <text evidence="2">The sequence shown here is derived from an EMBL/GenBank/DDBJ whole genome shotgun (WGS) entry which is preliminary data.</text>
</comment>
<protein>
    <submittedName>
        <fullName evidence="2">Protein purity of essence</fullName>
    </submittedName>
</protein>
<evidence type="ECO:0000313" key="2">
    <source>
        <dbReference type="EMBL" id="GIX73754.1"/>
    </source>
</evidence>